<evidence type="ECO:0000313" key="2">
    <source>
        <dbReference type="Proteomes" id="UP001226651"/>
    </source>
</evidence>
<name>A0ABY8YA34_9GAMM</name>
<protein>
    <submittedName>
        <fullName evidence="1">Uncharacterized protein</fullName>
    </submittedName>
</protein>
<keyword evidence="2" id="KW-1185">Reference proteome</keyword>
<reference evidence="1 2" key="1">
    <citation type="submission" date="2023-06" db="EMBL/GenBank/DDBJ databases">
        <title>Proteus appendicitidis sp. nov., isolated from the appendiceal pus of an appendicitis patient in Yongzhou, China.</title>
        <authorList>
            <person name="Cai X."/>
        </authorList>
    </citation>
    <scope>NUCLEOTIDE SEQUENCE [LARGE SCALE GENOMIC DNA]</scope>
    <source>
        <strain evidence="1 2">HZ0627</strain>
    </source>
</reference>
<dbReference type="RefSeq" id="WP_285805454.1">
    <property type="nucleotide sequence ID" value="NZ_CP127389.1"/>
</dbReference>
<dbReference type="EMBL" id="CP127389">
    <property type="protein sequence ID" value="WIV89251.1"/>
    <property type="molecule type" value="Genomic_DNA"/>
</dbReference>
<accession>A0ABY8YA34</accession>
<evidence type="ECO:0000313" key="1">
    <source>
        <dbReference type="EMBL" id="WIV89251.1"/>
    </source>
</evidence>
<proteinExistence type="predicted"/>
<gene>
    <name evidence="1" type="ORF">QQS39_04330</name>
</gene>
<dbReference type="Proteomes" id="UP001226651">
    <property type="component" value="Chromosome"/>
</dbReference>
<organism evidence="1 2">
    <name type="scientific">Proteus appendicitidis</name>
    <dbReference type="NCBI Taxonomy" id="3034648"/>
    <lineage>
        <taxon>Bacteria</taxon>
        <taxon>Pseudomonadati</taxon>
        <taxon>Pseudomonadota</taxon>
        <taxon>Gammaproteobacteria</taxon>
        <taxon>Enterobacterales</taxon>
        <taxon>Morganellaceae</taxon>
        <taxon>Proteus</taxon>
    </lineage>
</organism>
<sequence>MGLVWISTGISTGVTRLIAGRRSEKWHTAGWYDDKTPIAKTPC</sequence>